<name>A0ABN4TTL4_9BURK</name>
<proteinExistence type="predicted"/>
<evidence type="ECO:0000313" key="2">
    <source>
        <dbReference type="EMBL" id="AOZ10607.1"/>
    </source>
</evidence>
<accession>A0ABN4TTL4</accession>
<protein>
    <submittedName>
        <fullName evidence="2">PIG-L family deacetylase</fullName>
    </submittedName>
</protein>
<dbReference type="InterPro" id="IPR003737">
    <property type="entry name" value="GlcNAc_PI_deacetylase-related"/>
</dbReference>
<reference evidence="2 3" key="1">
    <citation type="submission" date="2016-10" db="EMBL/GenBank/DDBJ databases">
        <title>Complete genome sequences of three Cupriavidus strains isolated from various Malaysian environments.</title>
        <authorList>
            <person name="Abdullah A.A.-A."/>
            <person name="Shafie N.A.H."/>
            <person name="Lau N.S."/>
        </authorList>
    </citation>
    <scope>NUCLEOTIDE SEQUENCE [LARGE SCALE GENOMIC DNA]</scope>
    <source>
        <strain evidence="2 3">USMAA1020</strain>
    </source>
</reference>
<evidence type="ECO:0000313" key="3">
    <source>
        <dbReference type="Proteomes" id="UP000177515"/>
    </source>
</evidence>
<evidence type="ECO:0000256" key="1">
    <source>
        <dbReference type="SAM" id="MobiDB-lite"/>
    </source>
</evidence>
<dbReference type="SUPFAM" id="SSF102588">
    <property type="entry name" value="LmbE-like"/>
    <property type="match status" value="1"/>
</dbReference>
<dbReference type="InterPro" id="IPR024078">
    <property type="entry name" value="LmbE-like_dom_sf"/>
</dbReference>
<dbReference type="Proteomes" id="UP000177515">
    <property type="component" value="Chromosome 2"/>
</dbReference>
<dbReference type="Gene3D" id="3.40.50.10320">
    <property type="entry name" value="LmbE-like"/>
    <property type="match status" value="1"/>
</dbReference>
<dbReference type="Pfam" id="PF02585">
    <property type="entry name" value="PIG-L"/>
    <property type="match status" value="1"/>
</dbReference>
<keyword evidence="3" id="KW-1185">Reference proteome</keyword>
<organism evidence="2 3">
    <name type="scientific">Cupriavidus malaysiensis</name>
    <dbReference type="NCBI Taxonomy" id="367825"/>
    <lineage>
        <taxon>Bacteria</taxon>
        <taxon>Pseudomonadati</taxon>
        <taxon>Pseudomonadota</taxon>
        <taxon>Betaproteobacteria</taxon>
        <taxon>Burkholderiales</taxon>
        <taxon>Burkholderiaceae</taxon>
        <taxon>Cupriavidus</taxon>
    </lineage>
</organism>
<sequence length="249" mass="27167">MSMSMSIQHPLLLVSPHLDDAVFSCGNLIAACPGSVVVTLFAGVPRHGTPAPQWDRRAGFASAREAVEARREEDRAALSLLNAEPVWLDFLDHQYGNSPTAGQVAARLETLLANYRSCAVVVPCGLYHSDHLLAHRACASLWAQYAEDGPPWLFYEDAFYRRSSGALHALLLRWHMLGLKATPVDLAISEQMPRKARACNAYGSQISLFDSATLGDLSAPERYWRWEKTPSGAAPRRAGLSAETPAGLV</sequence>
<dbReference type="EMBL" id="CP017755">
    <property type="protein sequence ID" value="AOZ10607.1"/>
    <property type="molecule type" value="Genomic_DNA"/>
</dbReference>
<feature type="region of interest" description="Disordered" evidence="1">
    <location>
        <begin position="230"/>
        <end position="249"/>
    </location>
</feature>
<gene>
    <name evidence="2" type="ORF">BKK80_34280</name>
</gene>